<keyword evidence="2" id="KW-1185">Reference proteome</keyword>
<name>A0AAV1XWY2_LUPLU</name>
<dbReference type="AlphaFoldDB" id="A0AAV1XWY2"/>
<reference evidence="1 2" key="1">
    <citation type="submission" date="2024-03" db="EMBL/GenBank/DDBJ databases">
        <authorList>
            <person name="Martinez-Hernandez J."/>
        </authorList>
    </citation>
    <scope>NUCLEOTIDE SEQUENCE [LARGE SCALE GENOMIC DNA]</scope>
</reference>
<gene>
    <name evidence="1" type="ORF">LLUT_LOCUS27269</name>
</gene>
<protein>
    <submittedName>
        <fullName evidence="1">Uncharacterized protein</fullName>
    </submittedName>
</protein>
<proteinExistence type="predicted"/>
<accession>A0AAV1XWY2</accession>
<organism evidence="1 2">
    <name type="scientific">Lupinus luteus</name>
    <name type="common">European yellow lupine</name>
    <dbReference type="NCBI Taxonomy" id="3873"/>
    <lineage>
        <taxon>Eukaryota</taxon>
        <taxon>Viridiplantae</taxon>
        <taxon>Streptophyta</taxon>
        <taxon>Embryophyta</taxon>
        <taxon>Tracheophyta</taxon>
        <taxon>Spermatophyta</taxon>
        <taxon>Magnoliopsida</taxon>
        <taxon>eudicotyledons</taxon>
        <taxon>Gunneridae</taxon>
        <taxon>Pentapetalae</taxon>
        <taxon>rosids</taxon>
        <taxon>fabids</taxon>
        <taxon>Fabales</taxon>
        <taxon>Fabaceae</taxon>
        <taxon>Papilionoideae</taxon>
        <taxon>50 kb inversion clade</taxon>
        <taxon>genistoids sensu lato</taxon>
        <taxon>core genistoids</taxon>
        <taxon>Genisteae</taxon>
        <taxon>Lupinus</taxon>
    </lineage>
</organism>
<comment type="caution">
    <text evidence="1">The sequence shown here is derived from an EMBL/GenBank/DDBJ whole genome shotgun (WGS) entry which is preliminary data.</text>
</comment>
<dbReference type="EMBL" id="CAXHTB010000019">
    <property type="protein sequence ID" value="CAL0326209.1"/>
    <property type="molecule type" value="Genomic_DNA"/>
</dbReference>
<sequence>MVVDNFQRGGGSAIWGALKGGGSRLQIVVQLKEAAVGVLISHEDVGKMRRLLNREGCLSMVVIPLGVNVEEDEGSTLYPKVKSDIISQHHIFGKVSSLSIVLDLVGGKLEKDDNMSSQNASIKICSITQQVLESGLGPLAIVGGLDEKDLSHSNESHLWMMLVGI</sequence>
<dbReference type="Proteomes" id="UP001497480">
    <property type="component" value="Unassembled WGS sequence"/>
</dbReference>
<evidence type="ECO:0000313" key="1">
    <source>
        <dbReference type="EMBL" id="CAL0326209.1"/>
    </source>
</evidence>
<evidence type="ECO:0000313" key="2">
    <source>
        <dbReference type="Proteomes" id="UP001497480"/>
    </source>
</evidence>